<protein>
    <recommendedName>
        <fullName evidence="4">VOC family protein</fullName>
    </recommendedName>
</protein>
<name>A0A1M7G073_9HYPH</name>
<evidence type="ECO:0000256" key="1">
    <source>
        <dbReference type="ARBA" id="ARBA00023251"/>
    </source>
</evidence>
<dbReference type="STRING" id="735517.SAMN05444272_1767"/>
<dbReference type="GO" id="GO:0046677">
    <property type="term" value="P:response to antibiotic"/>
    <property type="evidence" value="ECO:0007669"/>
    <property type="project" value="UniProtKB-KW"/>
</dbReference>
<reference evidence="2 3" key="1">
    <citation type="submission" date="2016-11" db="EMBL/GenBank/DDBJ databases">
        <authorList>
            <person name="Jaros S."/>
            <person name="Januszkiewicz K."/>
            <person name="Wedrychowicz H."/>
        </authorList>
    </citation>
    <scope>NUCLEOTIDE SEQUENCE [LARGE SCALE GENOMIC DNA]</scope>
    <source>
        <strain evidence="2 3">DSM 22153</strain>
    </source>
</reference>
<dbReference type="Proteomes" id="UP000186002">
    <property type="component" value="Unassembled WGS sequence"/>
</dbReference>
<accession>A0A1M7G073</accession>
<dbReference type="Pfam" id="PF19581">
    <property type="entry name" value="Glyoxalase_7"/>
    <property type="match status" value="1"/>
</dbReference>
<evidence type="ECO:0008006" key="4">
    <source>
        <dbReference type="Google" id="ProtNLM"/>
    </source>
</evidence>
<dbReference type="AlphaFoldDB" id="A0A1M7G073"/>
<keyword evidence="3" id="KW-1185">Reference proteome</keyword>
<dbReference type="Gene3D" id="3.10.180.10">
    <property type="entry name" value="2,3-Dihydroxybiphenyl 1,2-Dioxygenase, domain 1"/>
    <property type="match status" value="1"/>
</dbReference>
<sequence length="120" mass="14011">MTDEILCIPVLPSLNLDETRAFYQDQLRFNVIYQDETRLIVRRGAMELHFWPTDKREFCESASTYIRGGGIDALYEEFRGTGVPHLSPFEVRPWNMKEFHILDPHGNLLAFGRIPEEEPV</sequence>
<gene>
    <name evidence="2" type="ORF">SAMN05444272_1767</name>
</gene>
<dbReference type="SUPFAM" id="SSF54593">
    <property type="entry name" value="Glyoxalase/Bleomycin resistance protein/Dihydroxybiphenyl dioxygenase"/>
    <property type="match status" value="1"/>
</dbReference>
<evidence type="ECO:0000313" key="2">
    <source>
        <dbReference type="EMBL" id="SHM09691.1"/>
    </source>
</evidence>
<proteinExistence type="predicted"/>
<evidence type="ECO:0000313" key="3">
    <source>
        <dbReference type="Proteomes" id="UP000186002"/>
    </source>
</evidence>
<dbReference type="InterPro" id="IPR000335">
    <property type="entry name" value="Bleomycin-R"/>
</dbReference>
<organism evidence="2 3">
    <name type="scientific">Roseibium suaedae</name>
    <dbReference type="NCBI Taxonomy" id="735517"/>
    <lineage>
        <taxon>Bacteria</taxon>
        <taxon>Pseudomonadati</taxon>
        <taxon>Pseudomonadota</taxon>
        <taxon>Alphaproteobacteria</taxon>
        <taxon>Hyphomicrobiales</taxon>
        <taxon>Stappiaceae</taxon>
        <taxon>Roseibium</taxon>
    </lineage>
</organism>
<dbReference type="EMBL" id="FRBW01000002">
    <property type="protein sequence ID" value="SHM09691.1"/>
    <property type="molecule type" value="Genomic_DNA"/>
</dbReference>
<dbReference type="OrthoDB" id="9791602at2"/>
<keyword evidence="1" id="KW-0046">Antibiotic resistance</keyword>
<dbReference type="InterPro" id="IPR029068">
    <property type="entry name" value="Glyas_Bleomycin-R_OHBP_Dase"/>
</dbReference>
<dbReference type="CDD" id="cd08349">
    <property type="entry name" value="BLMA_like"/>
    <property type="match status" value="1"/>
</dbReference>
<dbReference type="RefSeq" id="WP_073011959.1">
    <property type="nucleotide sequence ID" value="NZ_FRBW01000002.1"/>
</dbReference>